<dbReference type="InterPro" id="IPR032816">
    <property type="entry name" value="VTT_dom"/>
</dbReference>
<name>A0A7Y0E262_9PROT</name>
<sequence>MPFIRALYDWTLSLAAHRHAVWWLTAIAFIESSVFPIPPDVLLIPMILAARDRAFRLALVCTVASVIGGMAGYGIGHFLFDTVGRPLVELYGASAALDGVRADFAENGWWIVLGGGMTPFPYKVVTIAAGALDLDPVAFAGASTVGRGARFFLVAILLWYFGAPIRDFIEKRLGWVVAAAFVLLIGGFLAIKFLV</sequence>
<dbReference type="InterPro" id="IPR051311">
    <property type="entry name" value="DedA_domain"/>
</dbReference>
<gene>
    <name evidence="3" type="ORF">HH303_15255</name>
</gene>
<evidence type="ECO:0000313" key="4">
    <source>
        <dbReference type="Proteomes" id="UP000539372"/>
    </source>
</evidence>
<dbReference type="EMBL" id="JABBNT010000004">
    <property type="protein sequence ID" value="NMM45853.1"/>
    <property type="molecule type" value="Genomic_DNA"/>
</dbReference>
<keyword evidence="1" id="KW-0812">Transmembrane</keyword>
<feature type="domain" description="VTT" evidence="2">
    <location>
        <begin position="38"/>
        <end position="157"/>
    </location>
</feature>
<evidence type="ECO:0000259" key="2">
    <source>
        <dbReference type="Pfam" id="PF09335"/>
    </source>
</evidence>
<keyword evidence="1" id="KW-0472">Membrane</keyword>
<comment type="caution">
    <text evidence="3">The sequence shown here is derived from an EMBL/GenBank/DDBJ whole genome shotgun (WGS) entry which is preliminary data.</text>
</comment>
<accession>A0A7Y0E262</accession>
<reference evidence="3 4" key="1">
    <citation type="submission" date="2020-04" db="EMBL/GenBank/DDBJ databases">
        <title>Rhodospirillaceae bacterium KN72 isolated from deep sea.</title>
        <authorList>
            <person name="Zhang D.-C."/>
        </authorList>
    </citation>
    <scope>NUCLEOTIDE SEQUENCE [LARGE SCALE GENOMIC DNA]</scope>
    <source>
        <strain evidence="3 4">KN72</strain>
    </source>
</reference>
<feature type="transmembrane region" description="Helical" evidence="1">
    <location>
        <begin position="57"/>
        <end position="80"/>
    </location>
</feature>
<feature type="transmembrane region" description="Helical" evidence="1">
    <location>
        <begin position="173"/>
        <end position="194"/>
    </location>
</feature>
<organism evidence="3 4">
    <name type="scientific">Pacificispira spongiicola</name>
    <dbReference type="NCBI Taxonomy" id="2729598"/>
    <lineage>
        <taxon>Bacteria</taxon>
        <taxon>Pseudomonadati</taxon>
        <taxon>Pseudomonadota</taxon>
        <taxon>Alphaproteobacteria</taxon>
        <taxon>Rhodospirillales</taxon>
        <taxon>Rhodospirillaceae</taxon>
        <taxon>Pacificispira</taxon>
    </lineage>
</organism>
<dbReference type="RefSeq" id="WP_169626228.1">
    <property type="nucleotide sequence ID" value="NZ_JABBNT010000004.1"/>
</dbReference>
<evidence type="ECO:0000313" key="3">
    <source>
        <dbReference type="EMBL" id="NMM45853.1"/>
    </source>
</evidence>
<feature type="transmembrane region" description="Helical" evidence="1">
    <location>
        <begin position="20"/>
        <end position="45"/>
    </location>
</feature>
<proteinExistence type="predicted"/>
<keyword evidence="1" id="KW-1133">Transmembrane helix</keyword>
<dbReference type="Pfam" id="PF09335">
    <property type="entry name" value="VTT_dom"/>
    <property type="match status" value="1"/>
</dbReference>
<dbReference type="PANTHER" id="PTHR42709:SF11">
    <property type="entry name" value="DEDA FAMILY PROTEIN"/>
    <property type="match status" value="1"/>
</dbReference>
<keyword evidence="4" id="KW-1185">Reference proteome</keyword>
<protein>
    <submittedName>
        <fullName evidence="3">DedA family protein</fullName>
    </submittedName>
</protein>
<dbReference type="GO" id="GO:0005886">
    <property type="term" value="C:plasma membrane"/>
    <property type="evidence" value="ECO:0007669"/>
    <property type="project" value="TreeGrafter"/>
</dbReference>
<evidence type="ECO:0000256" key="1">
    <source>
        <dbReference type="SAM" id="Phobius"/>
    </source>
</evidence>
<feature type="transmembrane region" description="Helical" evidence="1">
    <location>
        <begin position="137"/>
        <end position="161"/>
    </location>
</feature>
<dbReference type="AlphaFoldDB" id="A0A7Y0E262"/>
<dbReference type="Proteomes" id="UP000539372">
    <property type="component" value="Unassembled WGS sequence"/>
</dbReference>
<dbReference type="PANTHER" id="PTHR42709">
    <property type="entry name" value="ALKALINE PHOSPHATASE LIKE PROTEIN"/>
    <property type="match status" value="1"/>
</dbReference>